<name>A0ABS1U0F7_9PROT</name>
<comment type="caution">
    <text evidence="1">The sequence shown here is derived from an EMBL/GenBank/DDBJ whole genome shotgun (WGS) entry which is preliminary data.</text>
</comment>
<proteinExistence type="predicted"/>
<evidence type="ECO:0000313" key="2">
    <source>
        <dbReference type="Proteomes" id="UP000660885"/>
    </source>
</evidence>
<dbReference type="GO" id="GO:0016874">
    <property type="term" value="F:ligase activity"/>
    <property type="evidence" value="ECO:0007669"/>
    <property type="project" value="UniProtKB-KW"/>
</dbReference>
<evidence type="ECO:0000313" key="1">
    <source>
        <dbReference type="EMBL" id="MBL6078171.1"/>
    </source>
</evidence>
<dbReference type="SUPFAM" id="SSF55144">
    <property type="entry name" value="LigT-like"/>
    <property type="match status" value="1"/>
</dbReference>
<protein>
    <submittedName>
        <fullName evidence="1">2'-5' RNA ligase family protein</fullName>
    </submittedName>
</protein>
<dbReference type="Pfam" id="PF13563">
    <property type="entry name" value="2_5_RNA_ligase2"/>
    <property type="match status" value="1"/>
</dbReference>
<dbReference type="EMBL" id="JAETWB010000002">
    <property type="protein sequence ID" value="MBL6078171.1"/>
    <property type="molecule type" value="Genomic_DNA"/>
</dbReference>
<dbReference type="Gene3D" id="3.90.1140.10">
    <property type="entry name" value="Cyclic phosphodiesterase"/>
    <property type="match status" value="1"/>
</dbReference>
<sequence>MSLPASSARPDPLILTLALDPGTQARFDRERRAHFPPERNHLAAHLTLFHHLPGEAIDEIAARLAETSRCQPGLDLAVEDVWMMGRGVAYRLRAPGLVTLRAGLAAGWQDWLTPQDRQPLRPHVTIQNKVTAEAARALHGNLRAAFTPFTARGTGLLLWHYRGGPWEAAGTFPFA</sequence>
<dbReference type="Proteomes" id="UP000660885">
    <property type="component" value="Unassembled WGS sequence"/>
</dbReference>
<organism evidence="1 2">
    <name type="scientific">Belnapia arida</name>
    <dbReference type="NCBI Taxonomy" id="2804533"/>
    <lineage>
        <taxon>Bacteria</taxon>
        <taxon>Pseudomonadati</taxon>
        <taxon>Pseudomonadota</taxon>
        <taxon>Alphaproteobacteria</taxon>
        <taxon>Acetobacterales</taxon>
        <taxon>Roseomonadaceae</taxon>
        <taxon>Belnapia</taxon>
    </lineage>
</organism>
<accession>A0ABS1U0F7</accession>
<reference evidence="1 2" key="1">
    <citation type="submission" date="2021-01" db="EMBL/GenBank/DDBJ databases">
        <title>Belnapia mucosa sp. nov. and Belnapia arida sp. nov., isolated from the Tabernas Desert (Almeria, Spain).</title>
        <authorList>
            <person name="Molina-Menor E."/>
            <person name="Vidal-Verdu A."/>
            <person name="Calonge A."/>
            <person name="Satari L."/>
            <person name="Pereto J."/>
            <person name="Porcar M."/>
        </authorList>
    </citation>
    <scope>NUCLEOTIDE SEQUENCE [LARGE SCALE GENOMIC DNA]</scope>
    <source>
        <strain evidence="1 2">T18</strain>
    </source>
</reference>
<keyword evidence="1" id="KW-0436">Ligase</keyword>
<dbReference type="RefSeq" id="WP_202831313.1">
    <property type="nucleotide sequence ID" value="NZ_JAETWB010000002.1"/>
</dbReference>
<keyword evidence="2" id="KW-1185">Reference proteome</keyword>
<gene>
    <name evidence="1" type="ORF">JMJ56_09145</name>
</gene>
<dbReference type="InterPro" id="IPR009097">
    <property type="entry name" value="Cyclic_Pdiesterase"/>
</dbReference>